<keyword evidence="3" id="KW-0413">Isomerase</keyword>
<dbReference type="OMA" id="QHYSEMW"/>
<feature type="binding site" evidence="1">
    <location>
        <position position="161"/>
    </location>
    <ligand>
        <name>Zn(2+)</name>
        <dbReference type="ChEBI" id="CHEBI:29105"/>
    </ligand>
</feature>
<protein>
    <submittedName>
        <fullName evidence="3">Mannose-6-phosphate isomerase</fullName>
    </submittedName>
</protein>
<dbReference type="PANTHER" id="PTHR10309">
    <property type="entry name" value="MANNOSE-6-PHOSPHATE ISOMERASE"/>
    <property type="match status" value="1"/>
</dbReference>
<dbReference type="Pfam" id="PF20511">
    <property type="entry name" value="PMI_typeI_cat"/>
    <property type="match status" value="2"/>
</dbReference>
<dbReference type="GO" id="GO:0005829">
    <property type="term" value="C:cytosol"/>
    <property type="evidence" value="ECO:0007669"/>
    <property type="project" value="TreeGrafter"/>
</dbReference>
<evidence type="ECO:0000313" key="4">
    <source>
        <dbReference type="Proteomes" id="UP000235728"/>
    </source>
</evidence>
<dbReference type="GO" id="GO:0009298">
    <property type="term" value="P:GDP-mannose biosynthetic process"/>
    <property type="evidence" value="ECO:0007669"/>
    <property type="project" value="UniProtKB-UniPathway"/>
</dbReference>
<dbReference type="Proteomes" id="UP000235728">
    <property type="component" value="Unassembled WGS sequence"/>
</dbReference>
<dbReference type="Gene3D" id="2.60.120.10">
    <property type="entry name" value="Jelly Rolls"/>
    <property type="match status" value="4"/>
</dbReference>
<keyword evidence="1" id="KW-0862">Zinc</keyword>
<dbReference type="GO" id="GO:0004476">
    <property type="term" value="F:mannose-6-phosphate isomerase activity"/>
    <property type="evidence" value="ECO:0007669"/>
    <property type="project" value="InterPro"/>
</dbReference>
<dbReference type="InterPro" id="IPR011051">
    <property type="entry name" value="RmlC_Cupin_sf"/>
</dbReference>
<dbReference type="SUPFAM" id="SSF51182">
    <property type="entry name" value="RmlC-like cupins"/>
    <property type="match status" value="1"/>
</dbReference>
<comment type="caution">
    <text evidence="3">The sequence shown here is derived from an EMBL/GenBank/DDBJ whole genome shotgun (WGS) entry which is preliminary data.</text>
</comment>
<dbReference type="CDD" id="cd07011">
    <property type="entry name" value="cupin_PMI_type_I_N"/>
    <property type="match status" value="1"/>
</dbReference>
<keyword evidence="1" id="KW-0479">Metal-binding</keyword>
<proteinExistence type="predicted"/>
<feature type="domain" description="Phosphomannose isomerase type I catalytic" evidence="2">
    <location>
        <begin position="123"/>
        <end position="177"/>
    </location>
</feature>
<dbReference type="UniPathway" id="UPA00126">
    <property type="reaction ID" value="UER00423"/>
</dbReference>
<dbReference type="PANTHER" id="PTHR10309:SF4">
    <property type="entry name" value="MANNOSE-6-PHOSPHATE ISOMERASE"/>
    <property type="match status" value="1"/>
</dbReference>
<accession>A0A2N6NXZ3</accession>
<evidence type="ECO:0000259" key="2">
    <source>
        <dbReference type="Pfam" id="PF20511"/>
    </source>
</evidence>
<dbReference type="AlphaFoldDB" id="A0A2N6NXZ3"/>
<dbReference type="InterPro" id="IPR016305">
    <property type="entry name" value="Mannose-6-P_Isomerase"/>
</dbReference>
<gene>
    <name evidence="3" type="primary">MAN1</name>
    <name evidence="3" type="ORF">BM221_002245</name>
</gene>
<dbReference type="PIRSF" id="PIRSF001480">
    <property type="entry name" value="Mannose-6-phosphate_isomerase"/>
    <property type="match status" value="1"/>
</dbReference>
<dbReference type="InterPro" id="IPR014710">
    <property type="entry name" value="RmlC-like_jellyroll"/>
</dbReference>
<dbReference type="InterPro" id="IPR046457">
    <property type="entry name" value="PMI_typeI_cat"/>
</dbReference>
<reference evidence="3 4" key="1">
    <citation type="journal article" date="2016" name="Appl. Microbiol. Biotechnol.">
        <title>Characterization of T-DNA insertion mutants with decreased virulence in the entomopathogenic fungus Beauveria bassiana JEF-007.</title>
        <authorList>
            <person name="Kim S."/>
            <person name="Lee S.J."/>
            <person name="Nai Y.S."/>
            <person name="Yu J.S."/>
            <person name="Lee M.R."/>
            <person name="Yang Y.T."/>
            <person name="Kim J.S."/>
        </authorList>
    </citation>
    <scope>NUCLEOTIDE SEQUENCE [LARGE SCALE GENOMIC DNA]</scope>
    <source>
        <strain evidence="3 4">JEF-007</strain>
    </source>
</reference>
<dbReference type="EMBL" id="MRVG01000002">
    <property type="protein sequence ID" value="PMB72145.1"/>
    <property type="molecule type" value="Genomic_DNA"/>
</dbReference>
<evidence type="ECO:0000313" key="3">
    <source>
        <dbReference type="EMBL" id="PMB72145.1"/>
    </source>
</evidence>
<feature type="domain" description="Phosphomannose isomerase type I catalytic" evidence="2">
    <location>
        <begin position="8"/>
        <end position="100"/>
    </location>
</feature>
<comment type="cofactor">
    <cofactor evidence="1">
        <name>Zn(2+)</name>
        <dbReference type="ChEBI" id="CHEBI:29105"/>
    </cofactor>
    <text evidence="1">Binds 1 zinc ion per subunit.</text>
</comment>
<dbReference type="PRINTS" id="PR00714">
    <property type="entry name" value="MAN6PISMRASE"/>
</dbReference>
<name>A0A2N6NXZ3_BEABA</name>
<sequence length="448" mass="48877">MGTVSRLFPFGGTCNNYEWGRKGSKSLAARLCAASPETDFKIDEEKRYSEMWFGDYPNFPGRLGNGRPLGDALREHKNELLGEHSVGKWGDQLPYLPKVSQPETAHHGTLPPQTRTNQTRGDQILSIAKALPLQVLPNKDLAAKLHTQNPEQFTDPNHKPEIAIALSHFELFAGWKELDEIAQLFRTPFLRGVMPPSAASSSRWTDETLREVVRALLKADADSVRAMQAELAVQLEADFKKGGAHRASHLLRVLRDLQAQCTDLDPGALVAVLCMNFLTLDPGEAIFIPADGVHCYLSGDVFECMARSDNMLAGGLCPAADRDHADVFCDALRFGDLTRPRGIRLPAQTVRDPATGLVDHNAARFAPPVGEFDVLRVALLAGREQALRPARGPTVAIVLRGEGTLVGDDDDDGREVRLMQGQIFFVAANTAATVRATGDLELYATVGG</sequence>
<dbReference type="GO" id="GO:0008270">
    <property type="term" value="F:zinc ion binding"/>
    <property type="evidence" value="ECO:0007669"/>
    <property type="project" value="InterPro"/>
</dbReference>
<evidence type="ECO:0000256" key="1">
    <source>
        <dbReference type="PIRSR" id="PIRSR001480-2"/>
    </source>
</evidence>
<feature type="binding site" evidence="1">
    <location>
        <position position="134"/>
    </location>
    <ligand>
        <name>Zn(2+)</name>
        <dbReference type="ChEBI" id="CHEBI:29105"/>
    </ligand>
</feature>
<organism evidence="3 4">
    <name type="scientific">Beauveria bassiana</name>
    <name type="common">White muscardine disease fungus</name>
    <name type="synonym">Tritirachium shiotae</name>
    <dbReference type="NCBI Taxonomy" id="176275"/>
    <lineage>
        <taxon>Eukaryota</taxon>
        <taxon>Fungi</taxon>
        <taxon>Dikarya</taxon>
        <taxon>Ascomycota</taxon>
        <taxon>Pezizomycotina</taxon>
        <taxon>Sordariomycetes</taxon>
        <taxon>Hypocreomycetidae</taxon>
        <taxon>Hypocreales</taxon>
        <taxon>Cordycipitaceae</taxon>
        <taxon>Beauveria</taxon>
    </lineage>
</organism>
<feature type="binding site" evidence="1">
    <location>
        <position position="294"/>
    </location>
    <ligand>
        <name>Zn(2+)</name>
        <dbReference type="ChEBI" id="CHEBI:29105"/>
    </ligand>
</feature>